<dbReference type="EMBL" id="FO082059">
    <property type="protein sequence ID" value="CCE72830.1"/>
    <property type="molecule type" value="Genomic_DNA"/>
</dbReference>
<evidence type="ECO:0000256" key="10">
    <source>
        <dbReference type="SAM" id="MobiDB-lite"/>
    </source>
</evidence>
<dbReference type="FunCoup" id="G8YVE7">
    <property type="interactions" value="1949"/>
</dbReference>
<dbReference type="SMART" id="SM00361">
    <property type="entry name" value="RRM_1"/>
    <property type="match status" value="3"/>
</dbReference>
<dbReference type="InterPro" id="IPR000504">
    <property type="entry name" value="RRM_dom"/>
</dbReference>
<dbReference type="InterPro" id="IPR003954">
    <property type="entry name" value="RRM_euk-type"/>
</dbReference>
<dbReference type="AlphaFoldDB" id="G8YVE7"/>
<dbReference type="HOGENOM" id="CLU_008479_0_0_1"/>
<feature type="domain" description="RRM" evidence="11">
    <location>
        <begin position="2"/>
        <end position="79"/>
    </location>
</feature>
<dbReference type="InterPro" id="IPR034482">
    <property type="entry name" value="Mrd1_RRM3"/>
</dbReference>
<evidence type="ECO:0000313" key="14">
    <source>
        <dbReference type="Proteomes" id="UP000005222"/>
    </source>
</evidence>
<dbReference type="eggNOG" id="KOG0110">
    <property type="taxonomic scope" value="Eukaryota"/>
</dbReference>
<feature type="domain" description="RRM" evidence="11">
    <location>
        <begin position="306"/>
        <end position="384"/>
    </location>
</feature>
<dbReference type="EMBL" id="FO082058">
    <property type="protein sequence ID" value="CCE73391.1"/>
    <property type="molecule type" value="Genomic_DNA"/>
</dbReference>
<dbReference type="Gene3D" id="3.30.70.330">
    <property type="match status" value="5"/>
</dbReference>
<keyword evidence="8" id="KW-0687">Ribonucleoprotein</keyword>
<protein>
    <recommendedName>
        <fullName evidence="3">Multiple RNA-binding domain-containing protein 1</fullName>
    </recommendedName>
</protein>
<dbReference type="PANTHER" id="PTHR48039">
    <property type="entry name" value="RNA-BINDING MOTIF PROTEIN 14B"/>
    <property type="match status" value="1"/>
</dbReference>
<evidence type="ECO:0000259" key="11">
    <source>
        <dbReference type="PROSITE" id="PS50102"/>
    </source>
</evidence>
<feature type="compositionally biased region" description="Basic and acidic residues" evidence="10">
    <location>
        <begin position="289"/>
        <end position="298"/>
    </location>
</feature>
<gene>
    <name evidence="12" type="primary">Piso0_000426</name>
    <name evidence="12" type="ORF">GNLVRS01_PISO0A09086g</name>
    <name evidence="13" type="ORF">GNLVRS01_PISO0B09153g</name>
</gene>
<dbReference type="Proteomes" id="UP000005222">
    <property type="component" value="Chromosome B"/>
</dbReference>
<keyword evidence="4" id="KW-0698">rRNA processing</keyword>
<dbReference type="InterPro" id="IPR035979">
    <property type="entry name" value="RBD_domain_sf"/>
</dbReference>
<dbReference type="Proteomes" id="UP000005222">
    <property type="component" value="Chromosome A"/>
</dbReference>
<dbReference type="STRING" id="559304.G8YVE7"/>
<dbReference type="InterPro" id="IPR012677">
    <property type="entry name" value="Nucleotide-bd_a/b_plait_sf"/>
</dbReference>
<feature type="compositionally biased region" description="Acidic residues" evidence="10">
    <location>
        <begin position="232"/>
        <end position="241"/>
    </location>
</feature>
<dbReference type="GO" id="GO:0003729">
    <property type="term" value="F:mRNA binding"/>
    <property type="evidence" value="ECO:0007669"/>
    <property type="project" value="TreeGrafter"/>
</dbReference>
<evidence type="ECO:0000256" key="7">
    <source>
        <dbReference type="ARBA" id="ARBA00023242"/>
    </source>
</evidence>
<evidence type="ECO:0000256" key="2">
    <source>
        <dbReference type="ARBA" id="ARBA00008033"/>
    </source>
</evidence>
<dbReference type="FunFam" id="3.30.70.330:FF:000247">
    <property type="entry name" value="Multiple RNA-binding domain-containing protein 1"/>
    <property type="match status" value="1"/>
</dbReference>
<sequence length="841" mass="95273">MSRIIVKGLPKYLTEERLRQHFSQRGDVTDVKIMRKRDGESRRFGFVGYRGVEDASDAEKFFNKSFIDTSRIEVELAKSFADPNVPASVRKRQYMKLESLKEQEQRLFELENQRKEKKQKTSKSQIDEEIQKNPQLREYMEVMKPSSQSRSWDNNETVDGSGAPSTEALAEALKGKSGEPSTQTNNTLSIDRESDDEYEDYNRINGASAEADDDESDKFLNLDTFAPKPDGEDNVENEQETSDQAARDPNVSDLEWLKSHRRHMRDNENDASQEEPPKAAEQDQEESYMEEKTDEEKAVDRIRETGRLFVRNILYTSKEEDFKALFDQYGPLEEVHMAIDTRTGKPKGYVYVQFKNSEDALEAYRSMDKQIFQGRLLHILPADAKKSHRLDEDDIKNLPLKKQRELKRKATAGKSQFSWNSLYMNTDAVLESVAAKMGMSKSSIIDPQNSSSAVKQALAEADVIGDVRKYFESKYVDLTSFSRKERDDRVILVKNFPFGTSSSELGELFSVYGQLNRILMPPAGTIAIVQFRDVPSARAAFSKLAYKRFKKSILYLEKGPKDLFTREVSEEESEKLEKKDNVVEPKLTADDLMVAEGNNGDAINEVDTYEGPTVSVFVKNLNFATTNEALSNAFKSVPGFILALVKTKPDPKKPDSTLSMGFGFVEFKTKEDANTAIKTMDGYVLDGHKLQLKLSNRQGGSGKNETKTKSSKSSKIIIKNLPFETTRKDIVELFGAFGQIKSARVPKKFDRSARGFAFVEFNLLKEAENAIEQLQGVHLLGRRLVMQYAEQDSSDPEAEIEKLTRKVKKQTETRDLAAARLASKGASIDLEESNDPSEDFS</sequence>
<dbReference type="FunFam" id="3.30.70.330:FF:000459">
    <property type="entry name" value="Multiple RNA-binding domain-containing protein 1"/>
    <property type="match status" value="1"/>
</dbReference>
<feature type="compositionally biased region" description="Polar residues" evidence="10">
    <location>
        <begin position="179"/>
        <end position="189"/>
    </location>
</feature>
<dbReference type="InParanoid" id="G8YVE7"/>
<dbReference type="GO" id="GO:0005634">
    <property type="term" value="C:nucleus"/>
    <property type="evidence" value="ECO:0007669"/>
    <property type="project" value="UniProtKB-SubCell"/>
</dbReference>
<evidence type="ECO:0000256" key="9">
    <source>
        <dbReference type="PROSITE-ProRule" id="PRU00176"/>
    </source>
</evidence>
<keyword evidence="5" id="KW-0677">Repeat</keyword>
<dbReference type="InterPro" id="IPR051945">
    <property type="entry name" value="RRM_MRD1_RNA_proc_ribogen"/>
</dbReference>
<evidence type="ECO:0000313" key="12">
    <source>
        <dbReference type="EMBL" id="CCE72830.1"/>
    </source>
</evidence>
<evidence type="ECO:0000256" key="5">
    <source>
        <dbReference type="ARBA" id="ARBA00022737"/>
    </source>
</evidence>
<evidence type="ECO:0000256" key="1">
    <source>
        <dbReference type="ARBA" id="ARBA00004123"/>
    </source>
</evidence>
<keyword evidence="14" id="KW-1185">Reference proteome</keyword>
<evidence type="ECO:0000256" key="6">
    <source>
        <dbReference type="ARBA" id="ARBA00022884"/>
    </source>
</evidence>
<feature type="domain" description="RRM" evidence="11">
    <location>
        <begin position="489"/>
        <end position="561"/>
    </location>
</feature>
<dbReference type="OrthoDB" id="439639at2759"/>
<comment type="subcellular location">
    <subcellularLocation>
        <location evidence="1">Nucleus</location>
    </subcellularLocation>
</comment>
<dbReference type="OMA" id="FNNTCIQ"/>
<dbReference type="CDD" id="cd12320">
    <property type="entry name" value="RRM6_RBM19_RRM5_MRD1"/>
    <property type="match status" value="1"/>
</dbReference>
<feature type="region of interest" description="Disordered" evidence="10">
    <location>
        <begin position="111"/>
        <end position="298"/>
    </location>
</feature>
<dbReference type="GO" id="GO:1990904">
    <property type="term" value="C:ribonucleoprotein complex"/>
    <property type="evidence" value="ECO:0007669"/>
    <property type="project" value="UniProtKB-KW"/>
</dbReference>
<dbReference type="SUPFAM" id="SSF54928">
    <property type="entry name" value="RNA-binding domain, RBD"/>
    <property type="match status" value="3"/>
</dbReference>
<accession>G8YVE7</accession>
<reference evidence="14" key="2">
    <citation type="journal article" date="2012" name="G3 (Bethesda)">
        <title>Pichia sorbitophila, an interspecies yeast hybrid reveals early steps of genome resolution following polyploidization.</title>
        <authorList>
            <person name="Leh Louis V."/>
            <person name="Despons L."/>
            <person name="Friedrich A."/>
            <person name="Martin T."/>
            <person name="Durrens P."/>
            <person name="Casaregola S."/>
            <person name="Neuveglise C."/>
            <person name="Fairhead C."/>
            <person name="Marck C."/>
            <person name="Cruz J.A."/>
            <person name="Straub M.L."/>
            <person name="Kugler V."/>
            <person name="Sacerdot C."/>
            <person name="Uzunov Z."/>
            <person name="Thierry A."/>
            <person name="Weiss S."/>
            <person name="Bleykasten C."/>
            <person name="De Montigny J."/>
            <person name="Jacques N."/>
            <person name="Jung P."/>
            <person name="Lemaire M."/>
            <person name="Mallet S."/>
            <person name="Morel G."/>
            <person name="Richard G.F."/>
            <person name="Sarkar A."/>
            <person name="Savel G."/>
            <person name="Schacherer J."/>
            <person name="Seret M.L."/>
            <person name="Talla E."/>
            <person name="Samson G."/>
            <person name="Jubin C."/>
            <person name="Poulain J."/>
            <person name="Vacherie B."/>
            <person name="Barbe V."/>
            <person name="Pelletier E."/>
            <person name="Sherman D.J."/>
            <person name="Westhof E."/>
            <person name="Weissenbach J."/>
            <person name="Baret P.V."/>
            <person name="Wincker P."/>
            <person name="Gaillardin C."/>
            <person name="Dujon B."/>
            <person name="Souciet J.L."/>
        </authorList>
    </citation>
    <scope>NUCLEOTIDE SEQUENCE [LARGE SCALE GENOMIC DNA]</scope>
    <source>
        <strain evidence="14">ATCC MYA-4447 / BCRC 22081 / CBS 7064 / NBRC 10061 / NRRL Y-12695</strain>
    </source>
</reference>
<keyword evidence="7" id="KW-0539">Nucleus</keyword>
<keyword evidence="6 9" id="KW-0694">RNA-binding</keyword>
<dbReference type="PROSITE" id="PS50102">
    <property type="entry name" value="RRM"/>
    <property type="match status" value="5"/>
</dbReference>
<evidence type="ECO:0000313" key="13">
    <source>
        <dbReference type="EMBL" id="CCE73391.1"/>
    </source>
</evidence>
<feature type="compositionally biased region" description="Polar residues" evidence="10">
    <location>
        <begin position="145"/>
        <end position="158"/>
    </location>
</feature>
<organism evidence="12 14">
    <name type="scientific">Pichia sorbitophila (strain ATCC MYA-4447 / BCRC 22081 / CBS 7064 / NBRC 10061 / NRRL Y-12695)</name>
    <name type="common">Hybrid yeast</name>
    <dbReference type="NCBI Taxonomy" id="559304"/>
    <lineage>
        <taxon>Eukaryota</taxon>
        <taxon>Fungi</taxon>
        <taxon>Dikarya</taxon>
        <taxon>Ascomycota</taxon>
        <taxon>Saccharomycotina</taxon>
        <taxon>Pichiomycetes</taxon>
        <taxon>Debaryomycetaceae</taxon>
        <taxon>Millerozyma</taxon>
    </lineage>
</organism>
<dbReference type="SMART" id="SM00360">
    <property type="entry name" value="RRM"/>
    <property type="match status" value="5"/>
</dbReference>
<name>G8YVE7_PICSO</name>
<evidence type="ECO:0000256" key="8">
    <source>
        <dbReference type="ARBA" id="ARBA00023274"/>
    </source>
</evidence>
<dbReference type="CDD" id="cd12568">
    <property type="entry name" value="RRM3_MRD1"/>
    <property type="match status" value="1"/>
</dbReference>
<dbReference type="CDD" id="cd12565">
    <property type="entry name" value="RRM1_MRD1"/>
    <property type="match status" value="1"/>
</dbReference>
<reference evidence="12" key="1">
    <citation type="submission" date="2011-10" db="EMBL/GenBank/DDBJ databases">
        <authorList>
            <person name="Genoscope - CEA"/>
        </authorList>
    </citation>
    <scope>NUCLEOTIDE SEQUENCE</scope>
    <source>
        <strain evidence="12">CBS 7064</strain>
    </source>
</reference>
<dbReference type="PANTHER" id="PTHR48039:SF5">
    <property type="entry name" value="RNA-BINDING PROTEIN 28"/>
    <property type="match status" value="1"/>
</dbReference>
<evidence type="ECO:0000256" key="4">
    <source>
        <dbReference type="ARBA" id="ARBA00022552"/>
    </source>
</evidence>
<comment type="similarity">
    <text evidence="2">Belongs to the RRM MRD1 family.</text>
</comment>
<feature type="domain" description="RRM" evidence="11">
    <location>
        <begin position="714"/>
        <end position="791"/>
    </location>
</feature>
<proteinExistence type="inferred from homology"/>
<dbReference type="Pfam" id="PF00076">
    <property type="entry name" value="RRM_1"/>
    <property type="match status" value="5"/>
</dbReference>
<evidence type="ECO:0000256" key="3">
    <source>
        <dbReference type="ARBA" id="ARBA00013428"/>
    </source>
</evidence>
<dbReference type="GO" id="GO:0006364">
    <property type="term" value="P:rRNA processing"/>
    <property type="evidence" value="ECO:0007669"/>
    <property type="project" value="UniProtKB-KW"/>
</dbReference>
<feature type="domain" description="RRM" evidence="11">
    <location>
        <begin position="614"/>
        <end position="697"/>
    </location>
</feature>